<dbReference type="STRING" id="644801.Psest_1568"/>
<dbReference type="Gene3D" id="3.60.15.10">
    <property type="entry name" value="Ribonuclease Z/Hydroxyacylglutathione hydrolase-like"/>
    <property type="match status" value="1"/>
</dbReference>
<accession>L0GHB0</accession>
<dbReference type="AlphaFoldDB" id="L0GHB0"/>
<dbReference type="EMBL" id="CP003071">
    <property type="protein sequence ID" value="AGA86118.1"/>
    <property type="molecule type" value="Genomic_DNA"/>
</dbReference>
<name>L0GHB0_STUST</name>
<evidence type="ECO:0008006" key="3">
    <source>
        <dbReference type="Google" id="ProtNLM"/>
    </source>
</evidence>
<organism evidence="1 2">
    <name type="scientific">Stutzerimonas stutzeri RCH2</name>
    <dbReference type="NCBI Taxonomy" id="644801"/>
    <lineage>
        <taxon>Bacteria</taxon>
        <taxon>Pseudomonadati</taxon>
        <taxon>Pseudomonadota</taxon>
        <taxon>Gammaproteobacteria</taxon>
        <taxon>Pseudomonadales</taxon>
        <taxon>Pseudomonadaceae</taxon>
        <taxon>Stutzerimonas</taxon>
    </lineage>
</organism>
<gene>
    <name evidence="1" type="ORF">Psest_1568</name>
</gene>
<dbReference type="KEGG" id="psh:Psest_1568"/>
<dbReference type="Proteomes" id="UP000010820">
    <property type="component" value="Chromosome"/>
</dbReference>
<dbReference type="HOGENOM" id="CLU_071024_0_0_6"/>
<dbReference type="eggNOG" id="COG0491">
    <property type="taxonomic scope" value="Bacteria"/>
</dbReference>
<evidence type="ECO:0000313" key="2">
    <source>
        <dbReference type="Proteomes" id="UP000010820"/>
    </source>
</evidence>
<dbReference type="SUPFAM" id="SSF56281">
    <property type="entry name" value="Metallo-hydrolase/oxidoreductase"/>
    <property type="match status" value="1"/>
</dbReference>
<reference evidence="1 2" key="1">
    <citation type="submission" date="2011-10" db="EMBL/GenBank/DDBJ databases">
        <title>Complete sequence of chromosome of Pseudomonas stutzeri RCH2.</title>
        <authorList>
            <consortium name="US DOE Joint Genome Institute"/>
            <person name="Lucas S."/>
            <person name="Han J."/>
            <person name="Lapidus A."/>
            <person name="Cheng J.-F."/>
            <person name="Goodwin L."/>
            <person name="Pitluck S."/>
            <person name="Peters L."/>
            <person name="Ovchinnikova G."/>
            <person name="Zeytun A."/>
            <person name="Lu M."/>
            <person name="Detter J.C."/>
            <person name="Han C."/>
            <person name="Tapia R."/>
            <person name="Land M."/>
            <person name="Hauser L."/>
            <person name="Kyrpides N."/>
            <person name="Ivanova N."/>
            <person name="Pagani I."/>
            <person name="Chakraborty R."/>
            <person name="Arkin A."/>
            <person name="Dehal P."/>
            <person name="Wall J."/>
            <person name="Hazen T."/>
            <person name="Woyke T."/>
        </authorList>
    </citation>
    <scope>NUCLEOTIDE SEQUENCE [LARGE SCALE GENOMIC DNA]</scope>
    <source>
        <strain evidence="1 2">RCH2</strain>
    </source>
</reference>
<protein>
    <recommendedName>
        <fullName evidence="3">Zn-dependent hydrolase</fullName>
    </recommendedName>
</protein>
<sequence length="303" mass="33598">MKRHERASYPGAALPIQAHSRVAGLYRHFGAVAVMTAQNRALANGRWLPGKRSGVWLLLAVALLLPLSGSADDTQAAEGLRFSLVKTAQSESGDFLLRRGGWQELPPTQHIAVLIEHRGHRLLFGTALGRQIETQWNAELPWRTKRYGTVQPVRDQLEKDRLTVDRIVLGCVRWEHASGLADYPEVPVLASSETLDYLEAATAPAVLASQFRHPVRWQSLDFRSRPYLGHARSLDLYGDGKLVLVPLSGHGAVGLYLTLDDGRRFFFRGDRPEHSADGVPEGVATLQDAATQTALGYYPRWVQ</sequence>
<dbReference type="PATRIC" id="fig|644801.3.peg.1526"/>
<proteinExistence type="predicted"/>
<evidence type="ECO:0000313" key="1">
    <source>
        <dbReference type="EMBL" id="AGA86118.1"/>
    </source>
</evidence>
<dbReference type="InterPro" id="IPR036866">
    <property type="entry name" value="RibonucZ/Hydroxyglut_hydro"/>
</dbReference>